<evidence type="ECO:0000313" key="1">
    <source>
        <dbReference type="EMBL" id="KNE20870.1"/>
    </source>
</evidence>
<name>A0A0L0QQH6_VIRPA</name>
<reference evidence="2" key="1">
    <citation type="submission" date="2015-07" db="EMBL/GenBank/DDBJ databases">
        <title>Fjat-10053 dsm26.</title>
        <authorList>
            <person name="Liu B."/>
            <person name="Wang J."/>
            <person name="Zhu Y."/>
            <person name="Liu G."/>
            <person name="Chen Q."/>
            <person name="Chen Z."/>
            <person name="Lan J."/>
            <person name="Che J."/>
            <person name="Ge C."/>
            <person name="Shi H."/>
            <person name="Pan Z."/>
            <person name="Liu X."/>
        </authorList>
    </citation>
    <scope>NUCLEOTIDE SEQUENCE [LARGE SCALE GENOMIC DNA]</scope>
    <source>
        <strain evidence="2">DSM 26</strain>
    </source>
</reference>
<dbReference type="EMBL" id="LGTO01000007">
    <property type="protein sequence ID" value="KNE20870.1"/>
    <property type="molecule type" value="Genomic_DNA"/>
</dbReference>
<gene>
    <name evidence="1" type="ORF">AFK71_11075</name>
</gene>
<evidence type="ECO:0000313" key="2">
    <source>
        <dbReference type="Proteomes" id="UP000036780"/>
    </source>
</evidence>
<dbReference type="PATRIC" id="fig|1473.5.peg.744"/>
<organism evidence="1 2">
    <name type="scientific">Virgibacillus pantothenticus</name>
    <dbReference type="NCBI Taxonomy" id="1473"/>
    <lineage>
        <taxon>Bacteria</taxon>
        <taxon>Bacillati</taxon>
        <taxon>Bacillota</taxon>
        <taxon>Bacilli</taxon>
        <taxon>Bacillales</taxon>
        <taxon>Bacillaceae</taxon>
        <taxon>Virgibacillus</taxon>
    </lineage>
</organism>
<comment type="caution">
    <text evidence="1">The sequence shown here is derived from an EMBL/GenBank/DDBJ whole genome shotgun (WGS) entry which is preliminary data.</text>
</comment>
<sequence length="128" mass="15280">MESNNLAGITLHHLEQKMKDEKFPEKLIEEILLEFNQIINQQGEKGFQKWLTNLHYQVPDPFSSELKAANIYSNYRNWIEDEIVKLERETELTWEEQTKDIESFNIKARKAQLVLRHRISEIVLDLLN</sequence>
<proteinExistence type="predicted"/>
<protein>
    <submittedName>
        <fullName evidence="1">Uncharacterized protein</fullName>
    </submittedName>
</protein>
<dbReference type="Proteomes" id="UP000036780">
    <property type="component" value="Unassembled WGS sequence"/>
</dbReference>
<accession>A0A0L0QQH6</accession>
<dbReference type="OrthoDB" id="2889801at2"/>
<dbReference type="AlphaFoldDB" id="A0A0L0QQH6"/>
<keyword evidence="2" id="KW-1185">Reference proteome</keyword>